<name>A0A1I6K8Z4_9EURY</name>
<dbReference type="AlphaFoldDB" id="A0A1I6K8Z4"/>
<dbReference type="EMBL" id="FOZK01000001">
    <property type="protein sequence ID" value="SFR87689.1"/>
    <property type="molecule type" value="Genomic_DNA"/>
</dbReference>
<feature type="domain" description="Enoyl reductase (ER)" evidence="1">
    <location>
        <begin position="11"/>
        <end position="335"/>
    </location>
</feature>
<proteinExistence type="predicted"/>
<dbReference type="SUPFAM" id="SSF50129">
    <property type="entry name" value="GroES-like"/>
    <property type="match status" value="1"/>
</dbReference>
<dbReference type="PANTHER" id="PTHR45033">
    <property type="match status" value="1"/>
</dbReference>
<dbReference type="SMART" id="SM00829">
    <property type="entry name" value="PKS_ER"/>
    <property type="match status" value="1"/>
</dbReference>
<dbReference type="RefSeq" id="WP_089813367.1">
    <property type="nucleotide sequence ID" value="NZ_FOZK01000001.1"/>
</dbReference>
<evidence type="ECO:0000259" key="1">
    <source>
        <dbReference type="SMART" id="SM00829"/>
    </source>
</evidence>
<dbReference type="Proteomes" id="UP000199062">
    <property type="component" value="Unassembled WGS sequence"/>
</dbReference>
<dbReference type="Pfam" id="PF00107">
    <property type="entry name" value="ADH_zinc_N"/>
    <property type="match status" value="1"/>
</dbReference>
<protein>
    <submittedName>
        <fullName evidence="2">NADPH:quinone reductase</fullName>
    </submittedName>
</protein>
<dbReference type="GO" id="GO:0044281">
    <property type="term" value="P:small molecule metabolic process"/>
    <property type="evidence" value="ECO:0007669"/>
    <property type="project" value="UniProtKB-ARBA"/>
</dbReference>
<dbReference type="GO" id="GO:0030554">
    <property type="term" value="F:adenyl nucleotide binding"/>
    <property type="evidence" value="ECO:0007669"/>
    <property type="project" value="UniProtKB-ARBA"/>
</dbReference>
<dbReference type="STRING" id="767519.SAMN05216559_0391"/>
<accession>A0A1I6K8Z4</accession>
<dbReference type="InterPro" id="IPR052711">
    <property type="entry name" value="Zinc_ADH-like"/>
</dbReference>
<dbReference type="OrthoDB" id="73567at2157"/>
<dbReference type="Pfam" id="PF08240">
    <property type="entry name" value="ADH_N"/>
    <property type="match status" value="1"/>
</dbReference>
<reference evidence="2 3" key="1">
    <citation type="submission" date="2016-10" db="EMBL/GenBank/DDBJ databases">
        <authorList>
            <person name="de Groot N.N."/>
        </authorList>
    </citation>
    <scope>NUCLEOTIDE SEQUENCE [LARGE SCALE GENOMIC DNA]</scope>
    <source>
        <strain evidence="2 3">CGMCC 1.10457</strain>
    </source>
</reference>
<organism evidence="2 3">
    <name type="scientific">Halomicrobium zhouii</name>
    <dbReference type="NCBI Taxonomy" id="767519"/>
    <lineage>
        <taxon>Archaea</taxon>
        <taxon>Methanobacteriati</taxon>
        <taxon>Methanobacteriota</taxon>
        <taxon>Stenosarchaea group</taxon>
        <taxon>Halobacteria</taxon>
        <taxon>Halobacteriales</taxon>
        <taxon>Haloarculaceae</taxon>
        <taxon>Halomicrobium</taxon>
    </lineage>
</organism>
<dbReference type="InterPro" id="IPR036291">
    <property type="entry name" value="NAD(P)-bd_dom_sf"/>
</dbReference>
<gene>
    <name evidence="2" type="ORF">SAMN05216559_0391</name>
</gene>
<dbReference type="GO" id="GO:0043168">
    <property type="term" value="F:anion binding"/>
    <property type="evidence" value="ECO:0007669"/>
    <property type="project" value="UniProtKB-ARBA"/>
</dbReference>
<dbReference type="SUPFAM" id="SSF51735">
    <property type="entry name" value="NAD(P)-binding Rossmann-fold domains"/>
    <property type="match status" value="1"/>
</dbReference>
<keyword evidence="3" id="KW-1185">Reference proteome</keyword>
<dbReference type="InterPro" id="IPR013154">
    <property type="entry name" value="ADH-like_N"/>
</dbReference>
<evidence type="ECO:0000313" key="3">
    <source>
        <dbReference type="Proteomes" id="UP000199062"/>
    </source>
</evidence>
<sequence>MDLYEVQEATSDYSGVVRTDRDRPVPADDEALVRIRACSLNYRDLAIASSALFYPQTDLPVVPLSDGAGEVVAVGDGVHRLSEGDRVATPFAPDWIEGEATPAKVGRSTGGNVDGALAEYATFPAESLAVLPEYLSFEQGATLSCAGLTAWRALVEDGDLGAGESVLALGTGGVSTFALQFAELHGASTVVTSSSDAKLERARDLGADETINYEATPEWGQAVQERVGGVDHVVEVGGVGTLDQSLDAAAFGGHVHLIGVLAGPGGQVDPSPALGKALTIEGVMGVGSRAMFDRMLRAMAASEVEPVVDRTFGFDEVQEAYRYVEGGEHQGKVVVTVDP</sequence>
<dbReference type="InterPro" id="IPR013149">
    <property type="entry name" value="ADH-like_C"/>
</dbReference>
<dbReference type="CDD" id="cd08276">
    <property type="entry name" value="MDR7"/>
    <property type="match status" value="1"/>
</dbReference>
<dbReference type="Gene3D" id="3.40.50.720">
    <property type="entry name" value="NAD(P)-binding Rossmann-like Domain"/>
    <property type="match status" value="1"/>
</dbReference>
<dbReference type="Gene3D" id="3.90.180.10">
    <property type="entry name" value="Medium-chain alcohol dehydrogenases, catalytic domain"/>
    <property type="match status" value="1"/>
</dbReference>
<dbReference type="GO" id="GO:0016616">
    <property type="term" value="F:oxidoreductase activity, acting on the CH-OH group of donors, NAD or NADP as acceptor"/>
    <property type="evidence" value="ECO:0007669"/>
    <property type="project" value="UniProtKB-ARBA"/>
</dbReference>
<dbReference type="InterPro" id="IPR011032">
    <property type="entry name" value="GroES-like_sf"/>
</dbReference>
<dbReference type="PANTHER" id="PTHR45033:SF2">
    <property type="entry name" value="ZINC-TYPE ALCOHOL DEHYDROGENASE-LIKE PROTEIN C1773.06C"/>
    <property type="match status" value="1"/>
</dbReference>
<evidence type="ECO:0000313" key="2">
    <source>
        <dbReference type="EMBL" id="SFR87689.1"/>
    </source>
</evidence>
<dbReference type="InterPro" id="IPR020843">
    <property type="entry name" value="ER"/>
</dbReference>